<dbReference type="Proteomes" id="UP000305675">
    <property type="component" value="Unassembled WGS sequence"/>
</dbReference>
<evidence type="ECO:0000256" key="8">
    <source>
        <dbReference type="RuleBase" id="RU004327"/>
    </source>
</evidence>
<dbReference type="PROSITE" id="PS00710">
    <property type="entry name" value="PGM_PMM"/>
    <property type="match status" value="1"/>
</dbReference>
<evidence type="ECO:0000256" key="3">
    <source>
        <dbReference type="ARBA" id="ARBA00022723"/>
    </source>
</evidence>
<dbReference type="Pfam" id="PF02879">
    <property type="entry name" value="PGM_PMM_II"/>
    <property type="match status" value="1"/>
</dbReference>
<feature type="domain" description="Alpha-D-phosphohexomutase alpha/beta/alpha" evidence="12">
    <location>
        <begin position="257"/>
        <end position="362"/>
    </location>
</feature>
<evidence type="ECO:0000259" key="11">
    <source>
        <dbReference type="Pfam" id="PF02879"/>
    </source>
</evidence>
<sequence>MSRKYFGTDGVRGLVGQYPITPAFAMKLAWAAGKVLAKQGNSRVLIGKDPRISGYMLESAMEAGFLSAGIDVAFLGPMPTPAVAYLTRTFRGEAGVVISASHNPYHDNGIKFFSSEGTKLNDEIELEIESWMDKEMDCVPSEQLGKATRISDAAGRYIECCKGTFSRDFNLRGLRIVLDCANGATYHVAPPVFTELGAEVITIFNAPNGTNINQGCGATDLAALQEKVIEVRADFGIAFDGDGDRVMMVDSDGTKIDGDVILYILANHWKNKGISFGGVVGTQMANIGLELALKTRGIEFARSKVGDRYVVEMLKEKGWKLGGENSGHILSLDHSTTGDGIVAALQVLQVLAETKQTLSQARSGMTLMPQVLVNVRFSGRTQPLESESVINVAGEVEAELAGRGRVLLRKSGTEPLIRVMVEGEDQDQVQALAQRIADEVARVDALG</sequence>
<dbReference type="InterPro" id="IPR005846">
    <property type="entry name" value="A-D-PHexomutase_a/b/a-III"/>
</dbReference>
<keyword evidence="14" id="KW-1185">Reference proteome</keyword>
<comment type="cofactor">
    <cofactor evidence="6">
        <name>Mg(2+)</name>
        <dbReference type="ChEBI" id="CHEBI:18420"/>
    </cofactor>
    <text evidence="6">Binds 1 Mg(2+) ion per subunit.</text>
</comment>
<dbReference type="CDD" id="cd05802">
    <property type="entry name" value="GlmM"/>
    <property type="match status" value="1"/>
</dbReference>
<accession>A0A4U1BNX9</accession>
<organism evidence="13 14">
    <name type="scientific">Ferrimonas aestuarii</name>
    <dbReference type="NCBI Taxonomy" id="2569539"/>
    <lineage>
        <taxon>Bacteria</taxon>
        <taxon>Pseudomonadati</taxon>
        <taxon>Pseudomonadota</taxon>
        <taxon>Gammaproteobacteria</taxon>
        <taxon>Alteromonadales</taxon>
        <taxon>Ferrimonadaceae</taxon>
        <taxon>Ferrimonas</taxon>
    </lineage>
</organism>
<dbReference type="PANTHER" id="PTHR42946:SF1">
    <property type="entry name" value="PHOSPHOGLUCOMUTASE (ALPHA-D-GLUCOSE-1,6-BISPHOSPHATE-DEPENDENT)"/>
    <property type="match status" value="1"/>
</dbReference>
<dbReference type="Pfam" id="PF02878">
    <property type="entry name" value="PGM_PMM_I"/>
    <property type="match status" value="1"/>
</dbReference>
<dbReference type="InterPro" id="IPR005844">
    <property type="entry name" value="A-D-PHexomutase_a/b/a-I"/>
</dbReference>
<keyword evidence="5 6" id="KW-0413">Isomerase</keyword>
<feature type="domain" description="Alpha-D-phosphohexomutase alpha/beta/alpha" evidence="11">
    <location>
        <begin position="156"/>
        <end position="253"/>
    </location>
</feature>
<dbReference type="SUPFAM" id="SSF55957">
    <property type="entry name" value="Phosphoglucomutase, C-terminal domain"/>
    <property type="match status" value="1"/>
</dbReference>
<dbReference type="FunFam" id="3.40.120.10:FF:000003">
    <property type="entry name" value="Phosphoglucosamine mutase"/>
    <property type="match status" value="1"/>
</dbReference>
<dbReference type="InterPro" id="IPR016066">
    <property type="entry name" value="A-D-PHexomutase_CS"/>
</dbReference>
<dbReference type="GO" id="GO:0008966">
    <property type="term" value="F:phosphoglucosamine mutase activity"/>
    <property type="evidence" value="ECO:0007669"/>
    <property type="project" value="UniProtKB-UniRule"/>
</dbReference>
<dbReference type="HAMAP" id="MF_01554_B">
    <property type="entry name" value="GlmM_B"/>
    <property type="match status" value="1"/>
</dbReference>
<dbReference type="PRINTS" id="PR00509">
    <property type="entry name" value="PGMPMM"/>
</dbReference>
<evidence type="ECO:0000259" key="9">
    <source>
        <dbReference type="Pfam" id="PF00408"/>
    </source>
</evidence>
<feature type="domain" description="Alpha-D-phosphohexomutase C-terminal" evidence="9">
    <location>
        <begin position="372"/>
        <end position="438"/>
    </location>
</feature>
<dbReference type="EMBL" id="SWCJ01000010">
    <property type="protein sequence ID" value="TKB53967.1"/>
    <property type="molecule type" value="Genomic_DNA"/>
</dbReference>
<evidence type="ECO:0000259" key="12">
    <source>
        <dbReference type="Pfam" id="PF02880"/>
    </source>
</evidence>
<dbReference type="InterPro" id="IPR036900">
    <property type="entry name" value="A-D-PHexomutase_C_sf"/>
</dbReference>
<evidence type="ECO:0000259" key="10">
    <source>
        <dbReference type="Pfam" id="PF02878"/>
    </source>
</evidence>
<dbReference type="Gene3D" id="3.40.120.10">
    <property type="entry name" value="Alpha-D-Glucose-1,6-Bisphosphate, subunit A, domain 3"/>
    <property type="match status" value="3"/>
</dbReference>
<dbReference type="InterPro" id="IPR006352">
    <property type="entry name" value="GlmM_bact"/>
</dbReference>
<reference evidence="13 14" key="1">
    <citation type="submission" date="2019-04" db="EMBL/GenBank/DDBJ databases">
        <authorList>
            <person name="Hwang J.C."/>
        </authorList>
    </citation>
    <scope>NUCLEOTIDE SEQUENCE [LARGE SCALE GENOMIC DNA]</scope>
    <source>
        <strain evidence="13 14">IMCC35002</strain>
    </source>
</reference>
<dbReference type="PANTHER" id="PTHR42946">
    <property type="entry name" value="PHOSPHOHEXOSE MUTASE"/>
    <property type="match status" value="1"/>
</dbReference>
<evidence type="ECO:0000313" key="13">
    <source>
        <dbReference type="EMBL" id="TKB53967.1"/>
    </source>
</evidence>
<feature type="binding site" evidence="6">
    <location>
        <position position="242"/>
    </location>
    <ligand>
        <name>Mg(2+)</name>
        <dbReference type="ChEBI" id="CHEBI:18420"/>
    </ligand>
</feature>
<comment type="function">
    <text evidence="6 8">Catalyzes the conversion of glucosamine-6-phosphate to glucosamine-1-phosphate.</text>
</comment>
<comment type="caution">
    <text evidence="13">The sequence shown here is derived from an EMBL/GenBank/DDBJ whole genome shotgun (WGS) entry which is preliminary data.</text>
</comment>
<dbReference type="AlphaFoldDB" id="A0A4U1BNX9"/>
<dbReference type="NCBIfam" id="TIGR01455">
    <property type="entry name" value="glmM"/>
    <property type="match status" value="1"/>
</dbReference>
<dbReference type="OrthoDB" id="9803322at2"/>
<gene>
    <name evidence="6 13" type="primary">glmM</name>
    <name evidence="13" type="ORF">FCL42_13505</name>
</gene>
<dbReference type="InterPro" id="IPR050060">
    <property type="entry name" value="Phosphoglucosamine_mutase"/>
</dbReference>
<feature type="modified residue" description="Phosphoserine" evidence="6">
    <location>
        <position position="101"/>
    </location>
</feature>
<feature type="active site" description="Phosphoserine intermediate" evidence="6">
    <location>
        <position position="101"/>
    </location>
</feature>
<comment type="similarity">
    <text evidence="1 6 7">Belongs to the phosphohexose mutase family.</text>
</comment>
<dbReference type="Pfam" id="PF02880">
    <property type="entry name" value="PGM_PMM_III"/>
    <property type="match status" value="1"/>
</dbReference>
<dbReference type="GO" id="GO:0005975">
    <property type="term" value="P:carbohydrate metabolic process"/>
    <property type="evidence" value="ECO:0007669"/>
    <property type="project" value="InterPro"/>
</dbReference>
<dbReference type="Pfam" id="PF00408">
    <property type="entry name" value="PGM_PMM_IV"/>
    <property type="match status" value="1"/>
</dbReference>
<evidence type="ECO:0000256" key="2">
    <source>
        <dbReference type="ARBA" id="ARBA00022553"/>
    </source>
</evidence>
<dbReference type="Gene3D" id="3.30.310.50">
    <property type="entry name" value="Alpha-D-phosphohexomutase, C-terminal domain"/>
    <property type="match status" value="1"/>
</dbReference>
<keyword evidence="3 6" id="KW-0479">Metal-binding</keyword>
<comment type="catalytic activity">
    <reaction evidence="6 8">
        <text>alpha-D-glucosamine 1-phosphate = D-glucosamine 6-phosphate</text>
        <dbReference type="Rhea" id="RHEA:23424"/>
        <dbReference type="ChEBI" id="CHEBI:58516"/>
        <dbReference type="ChEBI" id="CHEBI:58725"/>
        <dbReference type="EC" id="5.4.2.10"/>
    </reaction>
</comment>
<dbReference type="InterPro" id="IPR016055">
    <property type="entry name" value="A-D-PHexomutase_a/b/a-I/II/III"/>
</dbReference>
<name>A0A4U1BNX9_9GAMM</name>
<dbReference type="InterPro" id="IPR005841">
    <property type="entry name" value="Alpha-D-phosphohexomutase_SF"/>
</dbReference>
<evidence type="ECO:0000256" key="7">
    <source>
        <dbReference type="RuleBase" id="RU004326"/>
    </source>
</evidence>
<keyword evidence="2 6" id="KW-0597">Phosphoprotein</keyword>
<evidence type="ECO:0000256" key="1">
    <source>
        <dbReference type="ARBA" id="ARBA00010231"/>
    </source>
</evidence>
<dbReference type="InterPro" id="IPR005845">
    <property type="entry name" value="A-D-PHexomutase_a/b/a-II"/>
</dbReference>
<evidence type="ECO:0000256" key="6">
    <source>
        <dbReference type="HAMAP-Rule" id="MF_01554"/>
    </source>
</evidence>
<evidence type="ECO:0000256" key="4">
    <source>
        <dbReference type="ARBA" id="ARBA00022842"/>
    </source>
</evidence>
<proteinExistence type="inferred from homology"/>
<dbReference type="GO" id="GO:0009252">
    <property type="term" value="P:peptidoglycan biosynthetic process"/>
    <property type="evidence" value="ECO:0007669"/>
    <property type="project" value="UniProtKB-ARBA"/>
</dbReference>
<dbReference type="GO" id="GO:0004615">
    <property type="term" value="F:phosphomannomutase activity"/>
    <property type="evidence" value="ECO:0007669"/>
    <property type="project" value="TreeGrafter"/>
</dbReference>
<keyword evidence="4 6" id="KW-0460">Magnesium</keyword>
<feature type="binding site" evidence="6">
    <location>
        <position position="240"/>
    </location>
    <ligand>
        <name>Mg(2+)</name>
        <dbReference type="ChEBI" id="CHEBI:18420"/>
    </ligand>
</feature>
<protein>
    <recommendedName>
        <fullName evidence="6 8">Phosphoglucosamine mutase</fullName>
        <ecNumber evidence="6 8">5.4.2.10</ecNumber>
    </recommendedName>
</protein>
<dbReference type="FunFam" id="3.30.310.50:FF:000001">
    <property type="entry name" value="Phosphoglucosamine mutase"/>
    <property type="match status" value="1"/>
</dbReference>
<dbReference type="InterPro" id="IPR005843">
    <property type="entry name" value="A-D-PHexomutase_C"/>
</dbReference>
<dbReference type="GO" id="GO:0000287">
    <property type="term" value="F:magnesium ion binding"/>
    <property type="evidence" value="ECO:0007669"/>
    <property type="project" value="UniProtKB-UniRule"/>
</dbReference>
<evidence type="ECO:0000256" key="5">
    <source>
        <dbReference type="ARBA" id="ARBA00023235"/>
    </source>
</evidence>
<dbReference type="GO" id="GO:0005829">
    <property type="term" value="C:cytosol"/>
    <property type="evidence" value="ECO:0007669"/>
    <property type="project" value="TreeGrafter"/>
</dbReference>
<feature type="binding site" description="via phosphate group" evidence="6">
    <location>
        <position position="101"/>
    </location>
    <ligand>
        <name>Mg(2+)</name>
        <dbReference type="ChEBI" id="CHEBI:18420"/>
    </ligand>
</feature>
<dbReference type="FunFam" id="3.40.120.10:FF:000001">
    <property type="entry name" value="Phosphoglucosamine mutase"/>
    <property type="match status" value="1"/>
</dbReference>
<comment type="PTM">
    <text evidence="6">Activated by phosphorylation.</text>
</comment>
<dbReference type="SUPFAM" id="SSF53738">
    <property type="entry name" value="Phosphoglucomutase, first 3 domains"/>
    <property type="match status" value="3"/>
</dbReference>
<dbReference type="GO" id="GO:0006048">
    <property type="term" value="P:UDP-N-acetylglucosamine biosynthetic process"/>
    <property type="evidence" value="ECO:0007669"/>
    <property type="project" value="TreeGrafter"/>
</dbReference>
<dbReference type="EC" id="5.4.2.10" evidence="6 8"/>
<feature type="binding site" evidence="6">
    <location>
        <position position="244"/>
    </location>
    <ligand>
        <name>Mg(2+)</name>
        <dbReference type="ChEBI" id="CHEBI:18420"/>
    </ligand>
</feature>
<evidence type="ECO:0000313" key="14">
    <source>
        <dbReference type="Proteomes" id="UP000305675"/>
    </source>
</evidence>
<dbReference type="NCBIfam" id="NF008139">
    <property type="entry name" value="PRK10887.1"/>
    <property type="match status" value="1"/>
</dbReference>
<feature type="domain" description="Alpha-D-phosphohexomutase alpha/beta/alpha" evidence="10">
    <location>
        <begin position="3"/>
        <end position="135"/>
    </location>
</feature>
<dbReference type="RefSeq" id="WP_136863949.1">
    <property type="nucleotide sequence ID" value="NZ_SWCJ01000010.1"/>
</dbReference>